<dbReference type="RefSeq" id="WP_160853641.1">
    <property type="nucleotide sequence ID" value="NZ_WUWG01000003.1"/>
</dbReference>
<name>A0A6B0TVW0_9RHOB</name>
<dbReference type="NCBIfam" id="TIGR00018">
    <property type="entry name" value="panC"/>
    <property type="match status" value="1"/>
</dbReference>
<keyword evidence="10 13" id="KW-0067">ATP-binding</keyword>
<comment type="subunit">
    <text evidence="13">Homodimer.</text>
</comment>
<feature type="binding site" evidence="13">
    <location>
        <begin position="155"/>
        <end position="158"/>
    </location>
    <ligand>
        <name>ATP</name>
        <dbReference type="ChEBI" id="CHEBI:30616"/>
    </ligand>
</feature>
<keyword evidence="6 13" id="KW-0963">Cytoplasm</keyword>
<dbReference type="InterPro" id="IPR003721">
    <property type="entry name" value="Pantoate_ligase"/>
</dbReference>
<dbReference type="InterPro" id="IPR014729">
    <property type="entry name" value="Rossmann-like_a/b/a_fold"/>
</dbReference>
<reference evidence="14 15" key="1">
    <citation type="submission" date="2019-12" db="EMBL/GenBank/DDBJ databases">
        <title>Strain KN286 was isolated from seawater, which was collected from Caroline Seamount in the tropical western Pacific.</title>
        <authorList>
            <person name="Wang Q."/>
        </authorList>
    </citation>
    <scope>NUCLEOTIDE SEQUENCE [LARGE SCALE GENOMIC DNA]</scope>
    <source>
        <strain evidence="14 15">KN286</strain>
    </source>
</reference>
<dbReference type="Pfam" id="PF02569">
    <property type="entry name" value="Pantoate_ligase"/>
    <property type="match status" value="1"/>
</dbReference>
<evidence type="ECO:0000256" key="3">
    <source>
        <dbReference type="ARBA" id="ARBA00009256"/>
    </source>
</evidence>
<dbReference type="EMBL" id="WUWG01000003">
    <property type="protein sequence ID" value="MXU65294.1"/>
    <property type="molecule type" value="Genomic_DNA"/>
</dbReference>
<dbReference type="InterPro" id="IPR042176">
    <property type="entry name" value="Pantoate_ligase_C"/>
</dbReference>
<dbReference type="GO" id="GO:0005524">
    <property type="term" value="F:ATP binding"/>
    <property type="evidence" value="ECO:0007669"/>
    <property type="project" value="UniProtKB-KW"/>
</dbReference>
<evidence type="ECO:0000256" key="6">
    <source>
        <dbReference type="ARBA" id="ARBA00022490"/>
    </source>
</evidence>
<dbReference type="PANTHER" id="PTHR21299">
    <property type="entry name" value="CYTIDYLATE KINASE/PANTOATE-BETA-ALANINE LIGASE"/>
    <property type="match status" value="1"/>
</dbReference>
<evidence type="ECO:0000256" key="13">
    <source>
        <dbReference type="HAMAP-Rule" id="MF_00158"/>
    </source>
</evidence>
<feature type="binding site" evidence="13">
    <location>
        <position position="68"/>
    </location>
    <ligand>
        <name>(R)-pantoate</name>
        <dbReference type="ChEBI" id="CHEBI:15980"/>
    </ligand>
</feature>
<protein>
    <recommendedName>
        <fullName evidence="5 13">Pantothenate synthetase</fullName>
        <shortName evidence="13">PS</shortName>
        <ecNumber evidence="4 13">6.3.2.1</ecNumber>
    </recommendedName>
    <alternativeName>
        <fullName evidence="13">Pantoate--beta-alanine ligase</fullName>
    </alternativeName>
    <alternativeName>
        <fullName evidence="13">Pantoate-activating enzyme</fullName>
    </alternativeName>
</protein>
<keyword evidence="7 13" id="KW-0436">Ligase</keyword>
<evidence type="ECO:0000256" key="7">
    <source>
        <dbReference type="ARBA" id="ARBA00022598"/>
    </source>
</evidence>
<comment type="similarity">
    <text evidence="3 13">Belongs to the pantothenate synthetase family.</text>
</comment>
<comment type="catalytic activity">
    <reaction evidence="11 13">
        <text>(R)-pantoate + beta-alanine + ATP = (R)-pantothenate + AMP + diphosphate + H(+)</text>
        <dbReference type="Rhea" id="RHEA:10912"/>
        <dbReference type="ChEBI" id="CHEBI:15378"/>
        <dbReference type="ChEBI" id="CHEBI:15980"/>
        <dbReference type="ChEBI" id="CHEBI:29032"/>
        <dbReference type="ChEBI" id="CHEBI:30616"/>
        <dbReference type="ChEBI" id="CHEBI:33019"/>
        <dbReference type="ChEBI" id="CHEBI:57966"/>
        <dbReference type="ChEBI" id="CHEBI:456215"/>
        <dbReference type="EC" id="6.3.2.1"/>
    </reaction>
</comment>
<evidence type="ECO:0000256" key="5">
    <source>
        <dbReference type="ARBA" id="ARBA00014155"/>
    </source>
</evidence>
<dbReference type="EC" id="6.3.2.1" evidence="4 13"/>
<dbReference type="Gene3D" id="3.30.1300.10">
    <property type="entry name" value="Pantoate-beta-alanine ligase, C-terminal domain"/>
    <property type="match status" value="1"/>
</dbReference>
<dbReference type="GO" id="GO:0015940">
    <property type="term" value="P:pantothenate biosynthetic process"/>
    <property type="evidence" value="ECO:0007669"/>
    <property type="project" value="UniProtKB-UniRule"/>
</dbReference>
<comment type="function">
    <text evidence="12 13">Catalyzes the condensation of pantoate with beta-alanine in an ATP-dependent reaction via a pantoyl-adenylate intermediate.</text>
</comment>
<gene>
    <name evidence="13" type="primary">panC</name>
    <name evidence="14" type="ORF">GSH16_07525</name>
</gene>
<sequence length="290" mass="31010">MPEGRPRPATVRTVADLRARVAGWRAGGARVGLVPTMGALHDGHRALVEAARKENDRVITTVFVNPTQFGPTEDFDAYPADLDADLDLLADAGADLLFAPQVTEVYPHGFATEVRVASPMVSVLCGARRPGHFDGVTQVVAKLLNMAQADRAYFGEKDWQQLAVVRQMVRDLNLPVDIRSVPTVRAADGLALSSRNAYLDPAERAVAPQLNATLRAVAKAIRSGTAPAAATASGAQSLRDAGFAHVDYLDCRDEITLEPVDGVPAPRGARLFVAAHLGRARLIDNWPVAD</sequence>
<dbReference type="CDD" id="cd00560">
    <property type="entry name" value="PanC"/>
    <property type="match status" value="1"/>
</dbReference>
<feature type="binding site" evidence="13">
    <location>
        <position position="184"/>
    </location>
    <ligand>
        <name>ATP</name>
        <dbReference type="ChEBI" id="CHEBI:30616"/>
    </ligand>
</feature>
<feature type="binding site" evidence="13">
    <location>
        <begin position="192"/>
        <end position="195"/>
    </location>
    <ligand>
        <name>ATP</name>
        <dbReference type="ChEBI" id="CHEBI:30616"/>
    </ligand>
</feature>
<evidence type="ECO:0000256" key="1">
    <source>
        <dbReference type="ARBA" id="ARBA00004496"/>
    </source>
</evidence>
<dbReference type="GO" id="GO:0004592">
    <property type="term" value="F:pantoate-beta-alanine ligase activity"/>
    <property type="evidence" value="ECO:0007669"/>
    <property type="project" value="UniProtKB-UniRule"/>
</dbReference>
<evidence type="ECO:0000256" key="12">
    <source>
        <dbReference type="ARBA" id="ARBA00055042"/>
    </source>
</evidence>
<keyword evidence="8 13" id="KW-0566">Pantothenate biosynthesis</keyword>
<evidence type="ECO:0000256" key="9">
    <source>
        <dbReference type="ARBA" id="ARBA00022741"/>
    </source>
</evidence>
<keyword evidence="15" id="KW-1185">Reference proteome</keyword>
<proteinExistence type="inferred from homology"/>
<dbReference type="HAMAP" id="MF_00158">
    <property type="entry name" value="PanC"/>
    <property type="match status" value="1"/>
</dbReference>
<comment type="subcellular location">
    <subcellularLocation>
        <location evidence="1 13">Cytoplasm</location>
    </subcellularLocation>
</comment>
<dbReference type="PANTHER" id="PTHR21299:SF1">
    <property type="entry name" value="PANTOATE--BETA-ALANINE LIGASE"/>
    <property type="match status" value="1"/>
</dbReference>
<feature type="active site" description="Proton donor" evidence="13">
    <location>
        <position position="44"/>
    </location>
</feature>
<dbReference type="SUPFAM" id="SSF52374">
    <property type="entry name" value="Nucleotidylyl transferase"/>
    <property type="match status" value="1"/>
</dbReference>
<dbReference type="AlphaFoldDB" id="A0A6B0TVW0"/>
<comment type="miscellaneous">
    <text evidence="13">The reaction proceeds by a bi uni uni bi ping pong mechanism.</text>
</comment>
<comment type="caution">
    <text evidence="14">The sequence shown here is derived from an EMBL/GenBank/DDBJ whole genome shotgun (WGS) entry which is preliminary data.</text>
</comment>
<feature type="binding site" evidence="13">
    <location>
        <position position="68"/>
    </location>
    <ligand>
        <name>beta-alanine</name>
        <dbReference type="ChEBI" id="CHEBI:57966"/>
    </ligand>
</feature>
<evidence type="ECO:0000313" key="14">
    <source>
        <dbReference type="EMBL" id="MXU65294.1"/>
    </source>
</evidence>
<organism evidence="14 15">
    <name type="scientific">Oceanomicrobium pacificus</name>
    <dbReference type="NCBI Taxonomy" id="2692916"/>
    <lineage>
        <taxon>Bacteria</taxon>
        <taxon>Pseudomonadati</taxon>
        <taxon>Pseudomonadota</taxon>
        <taxon>Alphaproteobacteria</taxon>
        <taxon>Rhodobacterales</taxon>
        <taxon>Paracoccaceae</taxon>
        <taxon>Oceanomicrobium</taxon>
    </lineage>
</organism>
<dbReference type="FunFam" id="3.40.50.620:FF:000114">
    <property type="entry name" value="Pantothenate synthetase"/>
    <property type="match status" value="1"/>
</dbReference>
<comment type="pathway">
    <text evidence="2 13">Cofactor biosynthesis; (R)-pantothenate biosynthesis; (R)-pantothenate from (R)-pantoate and beta-alanine: step 1/1.</text>
</comment>
<evidence type="ECO:0000313" key="15">
    <source>
        <dbReference type="Proteomes" id="UP000436016"/>
    </source>
</evidence>
<evidence type="ECO:0000256" key="4">
    <source>
        <dbReference type="ARBA" id="ARBA00012219"/>
    </source>
</evidence>
<dbReference type="Proteomes" id="UP000436016">
    <property type="component" value="Unassembled WGS sequence"/>
</dbReference>
<dbReference type="Gene3D" id="3.40.50.620">
    <property type="entry name" value="HUPs"/>
    <property type="match status" value="1"/>
</dbReference>
<evidence type="ECO:0000256" key="11">
    <source>
        <dbReference type="ARBA" id="ARBA00048258"/>
    </source>
</evidence>
<evidence type="ECO:0000256" key="10">
    <source>
        <dbReference type="ARBA" id="ARBA00022840"/>
    </source>
</evidence>
<evidence type="ECO:0000256" key="8">
    <source>
        <dbReference type="ARBA" id="ARBA00022655"/>
    </source>
</evidence>
<keyword evidence="9 13" id="KW-0547">Nucleotide-binding</keyword>
<dbReference type="GO" id="GO:0005829">
    <property type="term" value="C:cytosol"/>
    <property type="evidence" value="ECO:0007669"/>
    <property type="project" value="TreeGrafter"/>
</dbReference>
<feature type="binding site" evidence="13">
    <location>
        <position position="161"/>
    </location>
    <ligand>
        <name>(R)-pantoate</name>
        <dbReference type="ChEBI" id="CHEBI:15980"/>
    </ligand>
</feature>
<dbReference type="UniPathway" id="UPA00028">
    <property type="reaction ID" value="UER00005"/>
</dbReference>
<evidence type="ECO:0000256" key="2">
    <source>
        <dbReference type="ARBA" id="ARBA00004990"/>
    </source>
</evidence>
<feature type="binding site" evidence="13">
    <location>
        <begin position="37"/>
        <end position="44"/>
    </location>
    <ligand>
        <name>ATP</name>
        <dbReference type="ChEBI" id="CHEBI:30616"/>
    </ligand>
</feature>
<accession>A0A6B0TVW0</accession>